<dbReference type="AlphaFoldDB" id="A0A2T0UJ73"/>
<dbReference type="Proteomes" id="UP000237822">
    <property type="component" value="Unassembled WGS sequence"/>
</dbReference>
<protein>
    <submittedName>
        <fullName evidence="2">Uncharacterized protein</fullName>
    </submittedName>
</protein>
<reference evidence="2 3" key="1">
    <citation type="submission" date="2018-03" db="EMBL/GenBank/DDBJ databases">
        <title>Genomic Encyclopedia of Archaeal and Bacterial Type Strains, Phase II (KMG-II): from individual species to whole genera.</title>
        <authorList>
            <person name="Goeker M."/>
        </authorList>
    </citation>
    <scope>NUCLEOTIDE SEQUENCE [LARGE SCALE GENOMIC DNA]</scope>
    <source>
        <strain evidence="2 3">ATCC BAA-1496</strain>
    </source>
</reference>
<accession>A0A2T0UJ73</accession>
<gene>
    <name evidence="2" type="ORF">BCF74_11423</name>
</gene>
<dbReference type="RefSeq" id="WP_106297725.1">
    <property type="nucleotide sequence ID" value="NZ_PVTI01000014.1"/>
</dbReference>
<evidence type="ECO:0000256" key="1">
    <source>
        <dbReference type="SAM" id="MobiDB-lite"/>
    </source>
</evidence>
<comment type="caution">
    <text evidence="2">The sequence shown here is derived from an EMBL/GenBank/DDBJ whole genome shotgun (WGS) entry which is preliminary data.</text>
</comment>
<proteinExistence type="predicted"/>
<feature type="region of interest" description="Disordered" evidence="1">
    <location>
        <begin position="222"/>
        <end position="243"/>
    </location>
</feature>
<evidence type="ECO:0000313" key="2">
    <source>
        <dbReference type="EMBL" id="PRY57993.1"/>
    </source>
</evidence>
<dbReference type="EMBL" id="PVTI01000014">
    <property type="protein sequence ID" value="PRY57993.1"/>
    <property type="molecule type" value="Genomic_DNA"/>
</dbReference>
<name>A0A2T0UJ73_9MICO</name>
<sequence length="355" mass="39006">MTDPADHAILSAIAAITGQSVTDLAAAFREALSRHLEEGPASSDDVADLIARLRTRLGLAPAVDLDTARGLGKGIDDFVAARSIAFTTGELAAWVDVLRHTAEQVQTVDRAPVAIPALPEHQTAMWTTLIELELTGLPWVLVGGQMTMLHCLENDVPFTRATDDGDLIVGVWTHRAALQEASAFLQSQGFREERTSDGYGYRFVRGDRPYQTKVDVLLPEGLDSQTRQPKTMSGRPGLSTQGGNQALTRAQRVPVIVGGRTGHVRRPTLLGSIVAKAHAYIVDSRLPERHAQDLATLVEIALREPRRNLRDARPDDRKPVRRFLRDKTADHADFRHTSDPEAVFNFLERMANLGR</sequence>
<keyword evidence="3" id="KW-1185">Reference proteome</keyword>
<dbReference type="OrthoDB" id="5175769at2"/>
<organism evidence="2 3">
    <name type="scientific">Knoellia remsis</name>
    <dbReference type="NCBI Taxonomy" id="407159"/>
    <lineage>
        <taxon>Bacteria</taxon>
        <taxon>Bacillati</taxon>
        <taxon>Actinomycetota</taxon>
        <taxon>Actinomycetes</taxon>
        <taxon>Micrococcales</taxon>
        <taxon>Intrasporangiaceae</taxon>
        <taxon>Knoellia</taxon>
    </lineage>
</organism>
<evidence type="ECO:0000313" key="3">
    <source>
        <dbReference type="Proteomes" id="UP000237822"/>
    </source>
</evidence>